<accession>A0A537JG22</accession>
<dbReference type="PANTHER" id="PTHR42789">
    <property type="entry name" value="D-ISOMER SPECIFIC 2-HYDROXYACID DEHYDROGENASE FAMILY PROTEIN (AFU_ORTHOLOGUE AFUA_6G10090)"/>
    <property type="match status" value="1"/>
</dbReference>
<evidence type="ECO:0000259" key="7">
    <source>
        <dbReference type="Pfam" id="PF02826"/>
    </source>
</evidence>
<keyword evidence="3 5" id="KW-0560">Oxidoreductase</keyword>
<keyword evidence="4" id="KW-0520">NAD</keyword>
<dbReference type="InterPro" id="IPR006140">
    <property type="entry name" value="D-isomer_DH_NAD-bd"/>
</dbReference>
<dbReference type="InterPro" id="IPR036291">
    <property type="entry name" value="NAD(P)-bd_dom_sf"/>
</dbReference>
<evidence type="ECO:0000256" key="1">
    <source>
        <dbReference type="ARBA" id="ARBA00005854"/>
    </source>
</evidence>
<evidence type="ECO:0000256" key="3">
    <source>
        <dbReference type="ARBA" id="ARBA00023002"/>
    </source>
</evidence>
<dbReference type="GO" id="GO:0008652">
    <property type="term" value="P:amino acid biosynthetic process"/>
    <property type="evidence" value="ECO:0007669"/>
    <property type="project" value="UniProtKB-KW"/>
</dbReference>
<comment type="similarity">
    <text evidence="1 5">Belongs to the D-isomer specific 2-hydroxyacid dehydrogenase family.</text>
</comment>
<evidence type="ECO:0000313" key="8">
    <source>
        <dbReference type="EMBL" id="TMI82491.1"/>
    </source>
</evidence>
<organism evidence="8 9">
    <name type="scientific">Candidatus Segetimicrobium genomatis</name>
    <dbReference type="NCBI Taxonomy" id="2569760"/>
    <lineage>
        <taxon>Bacteria</taxon>
        <taxon>Bacillati</taxon>
        <taxon>Candidatus Sysuimicrobiota</taxon>
        <taxon>Candidatus Sysuimicrobiia</taxon>
        <taxon>Candidatus Sysuimicrobiales</taxon>
        <taxon>Candidatus Segetimicrobiaceae</taxon>
        <taxon>Candidatus Segetimicrobium</taxon>
    </lineage>
</organism>
<dbReference type="EMBL" id="VBAO01000123">
    <property type="protein sequence ID" value="TMI82491.1"/>
    <property type="molecule type" value="Genomic_DNA"/>
</dbReference>
<dbReference type="InterPro" id="IPR029753">
    <property type="entry name" value="D-isomer_DH_CS"/>
</dbReference>
<dbReference type="Pfam" id="PF00389">
    <property type="entry name" value="2-Hacid_dh"/>
    <property type="match status" value="1"/>
</dbReference>
<dbReference type="GO" id="GO:0051287">
    <property type="term" value="F:NAD binding"/>
    <property type="evidence" value="ECO:0007669"/>
    <property type="project" value="InterPro"/>
</dbReference>
<evidence type="ECO:0000313" key="9">
    <source>
        <dbReference type="Proteomes" id="UP000320048"/>
    </source>
</evidence>
<sequence length="330" mass="35055">MLLTHPIGIRDLWYGKQATEALQRLGTVRLNEGTETLTGDRLVEAARGCSVVVSDRGTPGPAEFFAQVKSLLAFVRCAMDIRNIDVEAASANGVLVTRASPGWIDAVVEVVIGQIINLARGLPEASMTYRIGHIPAPRMGIQLAGKTIGIIGYGNLGRRLAEVAHALRMRVLVYDPHVKVQTVSAIQVDFASLLGASDVVVCLAVYTDQTENLMNAAAFRQMKATSFFVNASRGGLVDEQALEHALQSGQLAGAALDVGRAEDNLPTPRLARISNVLATPHIGGLVPEAIAHQALETVDQVAEILGGRVPAGAVNSDHATRLGDLPRTDR</sequence>
<dbReference type="AlphaFoldDB" id="A0A537JG22"/>
<dbReference type="InterPro" id="IPR006139">
    <property type="entry name" value="D-isomer_2_OHA_DH_cat_dom"/>
</dbReference>
<dbReference type="PROSITE" id="PS00671">
    <property type="entry name" value="D_2_HYDROXYACID_DH_3"/>
    <property type="match status" value="1"/>
</dbReference>
<dbReference type="Pfam" id="PF02826">
    <property type="entry name" value="2-Hacid_dh_C"/>
    <property type="match status" value="1"/>
</dbReference>
<feature type="domain" description="D-isomer specific 2-hydroxyacid dehydrogenase NAD-binding" evidence="7">
    <location>
        <begin position="113"/>
        <end position="283"/>
    </location>
</feature>
<feature type="domain" description="D-isomer specific 2-hydroxyacid dehydrogenase catalytic" evidence="6">
    <location>
        <begin position="20"/>
        <end position="315"/>
    </location>
</feature>
<comment type="caution">
    <text evidence="8">The sequence shown here is derived from an EMBL/GenBank/DDBJ whole genome shotgun (WGS) entry which is preliminary data.</text>
</comment>
<proteinExistence type="inferred from homology"/>
<evidence type="ECO:0000259" key="6">
    <source>
        <dbReference type="Pfam" id="PF00389"/>
    </source>
</evidence>
<dbReference type="Gene3D" id="3.40.50.720">
    <property type="entry name" value="NAD(P)-binding Rossmann-like Domain"/>
    <property type="match status" value="2"/>
</dbReference>
<dbReference type="GO" id="GO:0016616">
    <property type="term" value="F:oxidoreductase activity, acting on the CH-OH group of donors, NAD or NADP as acceptor"/>
    <property type="evidence" value="ECO:0007669"/>
    <property type="project" value="InterPro"/>
</dbReference>
<dbReference type="PANTHER" id="PTHR42789:SF1">
    <property type="entry name" value="D-ISOMER SPECIFIC 2-HYDROXYACID DEHYDROGENASE FAMILY PROTEIN (AFU_ORTHOLOGUE AFUA_6G10090)"/>
    <property type="match status" value="1"/>
</dbReference>
<dbReference type="SUPFAM" id="SSF52283">
    <property type="entry name" value="Formate/glycerate dehydrogenase catalytic domain-like"/>
    <property type="match status" value="1"/>
</dbReference>
<dbReference type="InterPro" id="IPR029752">
    <property type="entry name" value="D-isomer_DH_CS1"/>
</dbReference>
<evidence type="ECO:0000256" key="5">
    <source>
        <dbReference type="RuleBase" id="RU003719"/>
    </source>
</evidence>
<protein>
    <submittedName>
        <fullName evidence="8">Hydroxyacid dehydrogenase</fullName>
    </submittedName>
</protein>
<dbReference type="PROSITE" id="PS00065">
    <property type="entry name" value="D_2_HYDROXYACID_DH_1"/>
    <property type="match status" value="1"/>
</dbReference>
<dbReference type="InterPro" id="IPR050857">
    <property type="entry name" value="D-2-hydroxyacid_DH"/>
</dbReference>
<evidence type="ECO:0000256" key="2">
    <source>
        <dbReference type="ARBA" id="ARBA00022605"/>
    </source>
</evidence>
<gene>
    <name evidence="8" type="ORF">E6H04_04635</name>
</gene>
<name>A0A537JG22_9BACT</name>
<dbReference type="Proteomes" id="UP000320048">
    <property type="component" value="Unassembled WGS sequence"/>
</dbReference>
<evidence type="ECO:0000256" key="4">
    <source>
        <dbReference type="ARBA" id="ARBA00023027"/>
    </source>
</evidence>
<keyword evidence="2" id="KW-0028">Amino-acid biosynthesis</keyword>
<dbReference type="SUPFAM" id="SSF51735">
    <property type="entry name" value="NAD(P)-binding Rossmann-fold domains"/>
    <property type="match status" value="1"/>
</dbReference>
<reference evidence="8 9" key="1">
    <citation type="journal article" date="2019" name="Nat. Microbiol.">
        <title>Mediterranean grassland soil C-N compound turnover is dependent on rainfall and depth, and is mediated by genomically divergent microorganisms.</title>
        <authorList>
            <person name="Diamond S."/>
            <person name="Andeer P.F."/>
            <person name="Li Z."/>
            <person name="Crits-Christoph A."/>
            <person name="Burstein D."/>
            <person name="Anantharaman K."/>
            <person name="Lane K.R."/>
            <person name="Thomas B.C."/>
            <person name="Pan C."/>
            <person name="Northen T.R."/>
            <person name="Banfield J.F."/>
        </authorList>
    </citation>
    <scope>NUCLEOTIDE SEQUENCE [LARGE SCALE GENOMIC DNA]</scope>
    <source>
        <strain evidence="8">NP_7</strain>
    </source>
</reference>